<comment type="caution">
    <text evidence="9">The sequence shown here is derived from an EMBL/GenBank/DDBJ whole genome shotgun (WGS) entry which is preliminary data.</text>
</comment>
<protein>
    <submittedName>
        <fullName evidence="9">Sodium ion-translocating decarboxylase subunit beta</fullName>
    </submittedName>
</protein>
<evidence type="ECO:0000313" key="10">
    <source>
        <dbReference type="Proteomes" id="UP000824112"/>
    </source>
</evidence>
<feature type="transmembrane region" description="Helical" evidence="8">
    <location>
        <begin position="45"/>
        <end position="67"/>
    </location>
</feature>
<keyword evidence="7" id="KW-0739">Sodium transport</keyword>
<feature type="transmembrane region" description="Helical" evidence="8">
    <location>
        <begin position="20"/>
        <end position="38"/>
    </location>
</feature>
<keyword evidence="5 8" id="KW-1133">Transmembrane helix</keyword>
<name>A0A9D1SDT4_9BACT</name>
<organism evidence="9 10">
    <name type="scientific">Candidatus Gallibacteroides avistercoris</name>
    <dbReference type="NCBI Taxonomy" id="2840833"/>
    <lineage>
        <taxon>Bacteria</taxon>
        <taxon>Pseudomonadati</taxon>
        <taxon>Bacteroidota</taxon>
        <taxon>Bacteroidia</taxon>
        <taxon>Bacteroidales</taxon>
        <taxon>Bacteroidaceae</taxon>
        <taxon>Bacteroidaceae incertae sedis</taxon>
        <taxon>Candidatus Gallibacteroides</taxon>
    </lineage>
</organism>
<evidence type="ECO:0000256" key="3">
    <source>
        <dbReference type="ARBA" id="ARBA00022692"/>
    </source>
</evidence>
<dbReference type="Pfam" id="PF03977">
    <property type="entry name" value="OAD_beta"/>
    <property type="match status" value="1"/>
</dbReference>
<keyword evidence="4" id="KW-1278">Translocase</keyword>
<feature type="transmembrane region" description="Helical" evidence="8">
    <location>
        <begin position="194"/>
        <end position="216"/>
    </location>
</feature>
<keyword evidence="7" id="KW-0915">Sodium</keyword>
<dbReference type="GO" id="GO:0016829">
    <property type="term" value="F:lyase activity"/>
    <property type="evidence" value="ECO:0007669"/>
    <property type="project" value="InterPro"/>
</dbReference>
<keyword evidence="3 8" id="KW-0812">Transmembrane</keyword>
<dbReference type="PIRSF" id="PIRSF015658">
    <property type="entry name" value="MmdB_OadB"/>
    <property type="match status" value="1"/>
</dbReference>
<feature type="transmembrane region" description="Helical" evidence="8">
    <location>
        <begin position="140"/>
        <end position="163"/>
    </location>
</feature>
<feature type="transmembrane region" description="Helical" evidence="8">
    <location>
        <begin position="106"/>
        <end position="128"/>
    </location>
</feature>
<accession>A0A9D1SDT4</accession>
<proteinExistence type="predicted"/>
<evidence type="ECO:0000256" key="1">
    <source>
        <dbReference type="ARBA" id="ARBA00004651"/>
    </source>
</evidence>
<feature type="transmembrane region" description="Helical" evidence="8">
    <location>
        <begin position="322"/>
        <end position="346"/>
    </location>
</feature>
<reference evidence="9" key="2">
    <citation type="journal article" date="2021" name="PeerJ">
        <title>Extensive microbial diversity within the chicken gut microbiome revealed by metagenomics and culture.</title>
        <authorList>
            <person name="Gilroy R."/>
            <person name="Ravi A."/>
            <person name="Getino M."/>
            <person name="Pursley I."/>
            <person name="Horton D.L."/>
            <person name="Alikhan N.F."/>
            <person name="Baker D."/>
            <person name="Gharbi K."/>
            <person name="Hall N."/>
            <person name="Watson M."/>
            <person name="Adriaenssens E.M."/>
            <person name="Foster-Nyarko E."/>
            <person name="Jarju S."/>
            <person name="Secka A."/>
            <person name="Antonio M."/>
            <person name="Oren A."/>
            <person name="Chaudhuri R.R."/>
            <person name="La Ragione R."/>
            <person name="Hildebrand F."/>
            <person name="Pallen M.J."/>
        </authorList>
    </citation>
    <scope>NUCLEOTIDE SEQUENCE</scope>
    <source>
        <strain evidence="9">CHK158-818</strain>
    </source>
</reference>
<dbReference type="NCBIfam" id="TIGR01109">
    <property type="entry name" value="Na_pump_decarbB"/>
    <property type="match status" value="1"/>
</dbReference>
<evidence type="ECO:0000256" key="6">
    <source>
        <dbReference type="ARBA" id="ARBA00023136"/>
    </source>
</evidence>
<keyword evidence="2 7" id="KW-1003">Cell membrane</keyword>
<feature type="transmembrane region" description="Helical" evidence="8">
    <location>
        <begin position="250"/>
        <end position="276"/>
    </location>
</feature>
<feature type="transmembrane region" description="Helical" evidence="8">
    <location>
        <begin position="392"/>
        <end position="415"/>
    </location>
</feature>
<gene>
    <name evidence="9" type="ORF">IAB03_09005</name>
</gene>
<dbReference type="AlphaFoldDB" id="A0A9D1SDT4"/>
<dbReference type="Proteomes" id="UP000824112">
    <property type="component" value="Unassembled WGS sequence"/>
</dbReference>
<evidence type="ECO:0000256" key="2">
    <source>
        <dbReference type="ARBA" id="ARBA00022475"/>
    </source>
</evidence>
<evidence type="ECO:0000256" key="8">
    <source>
        <dbReference type="SAM" id="Phobius"/>
    </source>
</evidence>
<dbReference type="GO" id="GO:0005886">
    <property type="term" value="C:plasma membrane"/>
    <property type="evidence" value="ECO:0007669"/>
    <property type="project" value="UniProtKB-SubCell"/>
</dbReference>
<dbReference type="PANTHER" id="PTHR35806">
    <property type="entry name" value="OXALOACETATE DECARBOXYLASE BETA CHAIN 2"/>
    <property type="match status" value="1"/>
</dbReference>
<reference evidence="9" key="1">
    <citation type="submission" date="2020-10" db="EMBL/GenBank/DDBJ databases">
        <authorList>
            <person name="Gilroy R."/>
        </authorList>
    </citation>
    <scope>NUCLEOTIDE SEQUENCE</scope>
    <source>
        <strain evidence="9">CHK158-818</strain>
    </source>
</reference>
<keyword evidence="7" id="KW-0406">Ion transport</keyword>
<evidence type="ECO:0000256" key="5">
    <source>
        <dbReference type="ARBA" id="ARBA00022989"/>
    </source>
</evidence>
<dbReference type="InterPro" id="IPR005661">
    <property type="entry name" value="OadB_MmdB"/>
</dbReference>
<sequence>MNDIFSKLYDMTAFSNIFAEPQFLIMYVIAFVLLYLGIKKQYEPLLLVPIAFGVLIANFPGGGMGVIQADESGMVSFISSQGIEVQKNIWEMPLHEIAHELGIMNFIYYLLIKTGFLPPVIFMGVGALTDFGPMLRNLRLSIFGAAAQLGIFTVLLVAIFMGFTPKEAAALGIIGGADGPTAIFTTIKLAPHLLGPIAIAAYSYMALVPVIIPLVVKLTCTKKELKINMKEQEKKFPSKSEFKNMQALKIMFPIVVTTVVALFVPSSVPLIGMLMFGNLIKEIGANTSRLFDAASNSIMNAATIFLGLSVGATMTTEAFLNWTTIGIVIGGFLAFALSIAGGILFVKLFNLFTKKKINPLIGATGLSAVPMASRVANEIALKYDPKNHVLQYCMASNISGVIGSAVAAGVLISFLG</sequence>
<dbReference type="EMBL" id="DVNA01000205">
    <property type="protein sequence ID" value="HIU55927.1"/>
    <property type="molecule type" value="Genomic_DNA"/>
</dbReference>
<feature type="transmembrane region" description="Helical" evidence="8">
    <location>
        <begin position="297"/>
        <end position="316"/>
    </location>
</feature>
<comment type="subcellular location">
    <subcellularLocation>
        <location evidence="1">Cell membrane</location>
        <topology evidence="1">Multi-pass membrane protein</topology>
    </subcellularLocation>
</comment>
<keyword evidence="7" id="KW-0813">Transport</keyword>
<evidence type="ECO:0000313" key="9">
    <source>
        <dbReference type="EMBL" id="HIU55927.1"/>
    </source>
</evidence>
<keyword evidence="6 7" id="KW-0472">Membrane</keyword>
<dbReference type="GO" id="GO:0006814">
    <property type="term" value="P:sodium ion transport"/>
    <property type="evidence" value="ECO:0007669"/>
    <property type="project" value="UniProtKB-UniRule"/>
</dbReference>
<dbReference type="PANTHER" id="PTHR35806:SF1">
    <property type="entry name" value="OXALOACETATE DECARBOXYLASE BETA CHAIN 2"/>
    <property type="match status" value="1"/>
</dbReference>
<evidence type="ECO:0000256" key="4">
    <source>
        <dbReference type="ARBA" id="ARBA00022967"/>
    </source>
</evidence>
<evidence type="ECO:0000256" key="7">
    <source>
        <dbReference type="PIRNR" id="PIRNR015658"/>
    </source>
</evidence>